<dbReference type="InterPro" id="IPR050629">
    <property type="entry name" value="STE20/SPS1-PAK"/>
</dbReference>
<evidence type="ECO:0000256" key="9">
    <source>
        <dbReference type="ARBA" id="ARBA00048679"/>
    </source>
</evidence>
<keyword evidence="14" id="KW-1185">Reference proteome</keyword>
<dbReference type="EC" id="2.7.11.1" evidence="2"/>
<dbReference type="VEuPathDB" id="TrichDB:TVAGG3_0473390"/>
<dbReference type="InParanoid" id="A2FIW7"/>
<evidence type="ECO:0000256" key="7">
    <source>
        <dbReference type="ARBA" id="ARBA00022840"/>
    </source>
</evidence>
<evidence type="ECO:0000256" key="3">
    <source>
        <dbReference type="ARBA" id="ARBA00022527"/>
    </source>
</evidence>
<dbReference type="Pfam" id="PF00069">
    <property type="entry name" value="Pkinase"/>
    <property type="match status" value="1"/>
</dbReference>
<dbReference type="InterPro" id="IPR011009">
    <property type="entry name" value="Kinase-like_dom_sf"/>
</dbReference>
<name>A2FIW7_TRIV3</name>
<protein>
    <recommendedName>
        <fullName evidence="2">non-specific serine/threonine protein kinase</fullName>
        <ecNumber evidence="2">2.7.11.1</ecNumber>
    </recommendedName>
</protein>
<feature type="binding site" evidence="10">
    <location>
        <position position="44"/>
    </location>
    <ligand>
        <name>ATP</name>
        <dbReference type="ChEBI" id="CHEBI:30616"/>
    </ligand>
</feature>
<dbReference type="SUPFAM" id="SSF56112">
    <property type="entry name" value="Protein kinase-like (PK-like)"/>
    <property type="match status" value="1"/>
</dbReference>
<keyword evidence="4" id="KW-0808">Transferase</keyword>
<dbReference type="PANTHER" id="PTHR48012">
    <property type="entry name" value="STERILE20-LIKE KINASE, ISOFORM B-RELATED"/>
    <property type="match status" value="1"/>
</dbReference>
<dbReference type="GO" id="GO:0043408">
    <property type="term" value="P:regulation of MAPK cascade"/>
    <property type="evidence" value="ECO:0000318"/>
    <property type="project" value="GO_Central"/>
</dbReference>
<keyword evidence="5 10" id="KW-0547">Nucleotide-binding</keyword>
<feature type="compositionally biased region" description="Acidic residues" evidence="11">
    <location>
        <begin position="297"/>
        <end position="317"/>
    </location>
</feature>
<dbReference type="PANTHER" id="PTHR48012:SF10">
    <property type="entry name" value="FI20177P1"/>
    <property type="match status" value="1"/>
</dbReference>
<dbReference type="STRING" id="5722.A2FIW7"/>
<evidence type="ECO:0000313" key="13">
    <source>
        <dbReference type="EMBL" id="EAX95144.1"/>
    </source>
</evidence>
<proteinExistence type="inferred from homology"/>
<evidence type="ECO:0000256" key="11">
    <source>
        <dbReference type="SAM" id="MobiDB-lite"/>
    </source>
</evidence>
<dbReference type="InterPro" id="IPR000719">
    <property type="entry name" value="Prot_kinase_dom"/>
</dbReference>
<evidence type="ECO:0000256" key="1">
    <source>
        <dbReference type="ARBA" id="ARBA00008874"/>
    </source>
</evidence>
<dbReference type="Gene3D" id="1.10.510.10">
    <property type="entry name" value="Transferase(Phosphotransferase) domain 1"/>
    <property type="match status" value="1"/>
</dbReference>
<dbReference type="Proteomes" id="UP000001542">
    <property type="component" value="Unassembled WGS sequence"/>
</dbReference>
<sequence>MATSIEGGKGSVYDYQILEKIGKGSYGVVYKAINNKTGRVVALKSNEVQNADEWMTQMAEINNVIDLHHDTVVNYYNWFFEDEKLYLEMEYCDGGSISDTMSLLKRPLTELEAAAVLKSVVDSIAYVHGLRRIHRDIKAGNLLITSEGIVKLCDFGVSAQLDDYRMKTGTIVGSPYWMAPEIMSQNGYDTKVDIWSIGITAIEIVVGSPPLTQYNPTYVITQIPLLPPPEAPANFSPLFKAFVKRCLIKDPALRPPITELINDPFLAQISDQKSKEIIQDLYVAYRQAKDKLKAEQENEYSYEEEEVYEEEEEDDDGDYLADDNACATVLFSGNDGTFIPQGTFISDDTYNGGTFISSQNNDGTMIATPAKQESQLAGYKLDFGPGLAAPQTSNKSFQAAQKRQFGHFSVDNLKYTIKKVYELAQKNLAEGKVPTNVVNSNYNELRSKIIDELQKKGEKVPDDFYVL</sequence>
<dbReference type="OrthoDB" id="248923at2759"/>
<dbReference type="GO" id="GO:0004674">
    <property type="term" value="F:protein serine/threonine kinase activity"/>
    <property type="evidence" value="ECO:0007669"/>
    <property type="project" value="UniProtKB-KW"/>
</dbReference>
<dbReference type="SMART" id="SM00220">
    <property type="entry name" value="S_TKc"/>
    <property type="match status" value="1"/>
</dbReference>
<reference evidence="13" key="2">
    <citation type="journal article" date="2007" name="Science">
        <title>Draft genome sequence of the sexually transmitted pathogen Trichomonas vaginalis.</title>
        <authorList>
            <person name="Carlton J.M."/>
            <person name="Hirt R.P."/>
            <person name="Silva J.C."/>
            <person name="Delcher A.L."/>
            <person name="Schatz M."/>
            <person name="Zhao Q."/>
            <person name="Wortman J.R."/>
            <person name="Bidwell S.L."/>
            <person name="Alsmark U.C.M."/>
            <person name="Besteiro S."/>
            <person name="Sicheritz-Ponten T."/>
            <person name="Noel C.J."/>
            <person name="Dacks J.B."/>
            <person name="Foster P.G."/>
            <person name="Simillion C."/>
            <person name="Van de Peer Y."/>
            <person name="Miranda-Saavedra D."/>
            <person name="Barton G.J."/>
            <person name="Westrop G.D."/>
            <person name="Mueller S."/>
            <person name="Dessi D."/>
            <person name="Fiori P.L."/>
            <person name="Ren Q."/>
            <person name="Paulsen I."/>
            <person name="Zhang H."/>
            <person name="Bastida-Corcuera F.D."/>
            <person name="Simoes-Barbosa A."/>
            <person name="Brown M.T."/>
            <person name="Hayes R.D."/>
            <person name="Mukherjee M."/>
            <person name="Okumura C.Y."/>
            <person name="Schneider R."/>
            <person name="Smith A.J."/>
            <person name="Vanacova S."/>
            <person name="Villalvazo M."/>
            <person name="Haas B.J."/>
            <person name="Pertea M."/>
            <person name="Feldblyum T.V."/>
            <person name="Utterback T.R."/>
            <person name="Shu C.L."/>
            <person name="Osoegawa K."/>
            <person name="de Jong P.J."/>
            <person name="Hrdy I."/>
            <person name="Horvathova L."/>
            <person name="Zubacova Z."/>
            <person name="Dolezal P."/>
            <person name="Malik S.B."/>
            <person name="Logsdon J.M. Jr."/>
            <person name="Henze K."/>
            <person name="Gupta A."/>
            <person name="Wang C.C."/>
            <person name="Dunne R.L."/>
            <person name="Upcroft J.A."/>
            <person name="Upcroft P."/>
            <person name="White O."/>
            <person name="Salzberg S.L."/>
            <person name="Tang P."/>
            <person name="Chiu C.-H."/>
            <person name="Lee Y.-S."/>
            <person name="Embley T.M."/>
            <person name="Coombs G.H."/>
            <person name="Mottram J.C."/>
            <person name="Tachezy J."/>
            <person name="Fraser-Liggett C.M."/>
            <person name="Johnson P.J."/>
        </authorList>
    </citation>
    <scope>NUCLEOTIDE SEQUENCE [LARGE SCALE GENOMIC DNA]</scope>
    <source>
        <strain evidence="13">G3</strain>
    </source>
</reference>
<dbReference type="eggNOG" id="KOG0574">
    <property type="taxonomic scope" value="Eukaryota"/>
</dbReference>
<keyword evidence="6 13" id="KW-0418">Kinase</keyword>
<evidence type="ECO:0000259" key="12">
    <source>
        <dbReference type="PROSITE" id="PS50011"/>
    </source>
</evidence>
<evidence type="ECO:0000256" key="6">
    <source>
        <dbReference type="ARBA" id="ARBA00022777"/>
    </source>
</evidence>
<feature type="domain" description="Protein kinase" evidence="12">
    <location>
        <begin position="15"/>
        <end position="266"/>
    </location>
</feature>
<keyword evidence="7 10" id="KW-0067">ATP-binding</keyword>
<feature type="region of interest" description="Disordered" evidence="11">
    <location>
        <begin position="295"/>
        <end position="317"/>
    </location>
</feature>
<dbReference type="SMR" id="A2FIW7"/>
<dbReference type="PROSITE" id="PS50011">
    <property type="entry name" value="PROTEIN_KINASE_DOM"/>
    <property type="match status" value="1"/>
</dbReference>
<evidence type="ECO:0000256" key="10">
    <source>
        <dbReference type="PROSITE-ProRule" id="PRU10141"/>
    </source>
</evidence>
<comment type="catalytic activity">
    <reaction evidence="9">
        <text>L-seryl-[protein] + ATP = O-phospho-L-seryl-[protein] + ADP + H(+)</text>
        <dbReference type="Rhea" id="RHEA:17989"/>
        <dbReference type="Rhea" id="RHEA-COMP:9863"/>
        <dbReference type="Rhea" id="RHEA-COMP:11604"/>
        <dbReference type="ChEBI" id="CHEBI:15378"/>
        <dbReference type="ChEBI" id="CHEBI:29999"/>
        <dbReference type="ChEBI" id="CHEBI:30616"/>
        <dbReference type="ChEBI" id="CHEBI:83421"/>
        <dbReference type="ChEBI" id="CHEBI:456216"/>
        <dbReference type="EC" id="2.7.11.1"/>
    </reaction>
</comment>
<evidence type="ECO:0000256" key="8">
    <source>
        <dbReference type="ARBA" id="ARBA00047899"/>
    </source>
</evidence>
<dbReference type="OMA" id="LEMEYCD"/>
<dbReference type="AlphaFoldDB" id="A2FIW7"/>
<evidence type="ECO:0000313" key="14">
    <source>
        <dbReference type="Proteomes" id="UP000001542"/>
    </source>
</evidence>
<accession>A2FIW7</accession>
<organism evidence="13 14">
    <name type="scientific">Trichomonas vaginalis (strain ATCC PRA-98 / G3)</name>
    <dbReference type="NCBI Taxonomy" id="412133"/>
    <lineage>
        <taxon>Eukaryota</taxon>
        <taxon>Metamonada</taxon>
        <taxon>Parabasalia</taxon>
        <taxon>Trichomonadida</taxon>
        <taxon>Trichomonadidae</taxon>
        <taxon>Trichomonas</taxon>
    </lineage>
</organism>
<reference evidence="13" key="1">
    <citation type="submission" date="2006-10" db="EMBL/GenBank/DDBJ databases">
        <authorList>
            <person name="Amadeo P."/>
            <person name="Zhao Q."/>
            <person name="Wortman J."/>
            <person name="Fraser-Liggett C."/>
            <person name="Carlton J."/>
        </authorList>
    </citation>
    <scope>NUCLEOTIDE SEQUENCE</scope>
    <source>
        <strain evidence="13">G3</strain>
    </source>
</reference>
<comment type="similarity">
    <text evidence="1">Belongs to the protein kinase superfamily. STE Ser/Thr protein kinase family. STE20 subfamily.</text>
</comment>
<dbReference type="PROSITE" id="PS00107">
    <property type="entry name" value="PROTEIN_KINASE_ATP"/>
    <property type="match status" value="1"/>
</dbReference>
<dbReference type="GO" id="GO:0005524">
    <property type="term" value="F:ATP binding"/>
    <property type="evidence" value="ECO:0007669"/>
    <property type="project" value="UniProtKB-UniRule"/>
</dbReference>
<keyword evidence="3" id="KW-0723">Serine/threonine-protein kinase</keyword>
<evidence type="ECO:0000256" key="4">
    <source>
        <dbReference type="ARBA" id="ARBA00022679"/>
    </source>
</evidence>
<dbReference type="InterPro" id="IPR017441">
    <property type="entry name" value="Protein_kinase_ATP_BS"/>
</dbReference>
<gene>
    <name evidence="13" type="ORF">TVAG_268810</name>
</gene>
<evidence type="ECO:0000256" key="2">
    <source>
        <dbReference type="ARBA" id="ARBA00012513"/>
    </source>
</evidence>
<comment type="catalytic activity">
    <reaction evidence="8">
        <text>L-threonyl-[protein] + ATP = O-phospho-L-threonyl-[protein] + ADP + H(+)</text>
        <dbReference type="Rhea" id="RHEA:46608"/>
        <dbReference type="Rhea" id="RHEA-COMP:11060"/>
        <dbReference type="Rhea" id="RHEA-COMP:11605"/>
        <dbReference type="ChEBI" id="CHEBI:15378"/>
        <dbReference type="ChEBI" id="CHEBI:30013"/>
        <dbReference type="ChEBI" id="CHEBI:30616"/>
        <dbReference type="ChEBI" id="CHEBI:61977"/>
        <dbReference type="ChEBI" id="CHEBI:456216"/>
        <dbReference type="EC" id="2.7.11.1"/>
    </reaction>
</comment>
<dbReference type="EMBL" id="DS113821">
    <property type="protein sequence ID" value="EAX95144.1"/>
    <property type="molecule type" value="Genomic_DNA"/>
</dbReference>
<evidence type="ECO:0000256" key="5">
    <source>
        <dbReference type="ARBA" id="ARBA00022741"/>
    </source>
</evidence>
<dbReference type="RefSeq" id="XP_001308074.1">
    <property type="nucleotide sequence ID" value="XM_001308073.1"/>
</dbReference>
<dbReference type="KEGG" id="tva:4752888"/>
<dbReference type="GO" id="GO:0035556">
    <property type="term" value="P:intracellular signal transduction"/>
    <property type="evidence" value="ECO:0000318"/>
    <property type="project" value="GO_Central"/>
</dbReference>
<dbReference type="VEuPathDB" id="TrichDB:TVAG_268810"/>